<keyword evidence="2" id="KW-0813">Transport</keyword>
<dbReference type="EMBL" id="CACSIK010000005">
    <property type="protein sequence ID" value="CAA0114912.1"/>
    <property type="molecule type" value="Genomic_DNA"/>
</dbReference>
<feature type="transmembrane region" description="Helical" evidence="10">
    <location>
        <begin position="249"/>
        <end position="272"/>
    </location>
</feature>
<evidence type="ECO:0000256" key="6">
    <source>
        <dbReference type="ARBA" id="ARBA00023136"/>
    </source>
</evidence>
<dbReference type="InterPro" id="IPR050368">
    <property type="entry name" value="ClC-type_chloride_channel"/>
</dbReference>
<keyword evidence="9" id="KW-0407">Ion channel</keyword>
<feature type="transmembrane region" description="Helical" evidence="10">
    <location>
        <begin position="368"/>
        <end position="390"/>
    </location>
</feature>
<keyword evidence="6 10" id="KW-0472">Membrane</keyword>
<feature type="transmembrane region" description="Helical" evidence="10">
    <location>
        <begin position="213"/>
        <end position="237"/>
    </location>
</feature>
<dbReference type="SUPFAM" id="SSF81340">
    <property type="entry name" value="Clc chloride channel"/>
    <property type="match status" value="1"/>
</dbReference>
<evidence type="ECO:0000313" key="13">
    <source>
        <dbReference type="Proteomes" id="UP000435877"/>
    </source>
</evidence>
<keyword evidence="5" id="KW-0406">Ion transport</keyword>
<dbReference type="PANTHER" id="PTHR43427">
    <property type="entry name" value="CHLORIDE CHANNEL PROTEIN CLC-E"/>
    <property type="match status" value="1"/>
</dbReference>
<dbReference type="Proteomes" id="UP000435877">
    <property type="component" value="Unassembled WGS sequence"/>
</dbReference>
<evidence type="ECO:0000256" key="10">
    <source>
        <dbReference type="SAM" id="Phobius"/>
    </source>
</evidence>
<keyword evidence="7" id="KW-0869">Chloride channel</keyword>
<dbReference type="Proteomes" id="UP000439591">
    <property type="component" value="Unassembled WGS sequence"/>
</dbReference>
<evidence type="ECO:0000256" key="3">
    <source>
        <dbReference type="ARBA" id="ARBA00022692"/>
    </source>
</evidence>
<evidence type="ECO:0000256" key="9">
    <source>
        <dbReference type="ARBA" id="ARBA00023303"/>
    </source>
</evidence>
<dbReference type="EMBL" id="CACSIM010000009">
    <property type="protein sequence ID" value="CAA0123055.1"/>
    <property type="molecule type" value="Genomic_DNA"/>
</dbReference>
<evidence type="ECO:0000256" key="1">
    <source>
        <dbReference type="ARBA" id="ARBA00004141"/>
    </source>
</evidence>
<evidence type="ECO:0000256" key="5">
    <source>
        <dbReference type="ARBA" id="ARBA00023065"/>
    </source>
</evidence>
<evidence type="ECO:0000256" key="8">
    <source>
        <dbReference type="ARBA" id="ARBA00023214"/>
    </source>
</evidence>
<dbReference type="GO" id="GO:0005254">
    <property type="term" value="F:chloride channel activity"/>
    <property type="evidence" value="ECO:0007669"/>
    <property type="project" value="UniProtKB-KW"/>
</dbReference>
<organism evidence="11 13">
    <name type="scientific">Zhongshania aliphaticivorans</name>
    <dbReference type="NCBI Taxonomy" id="1470434"/>
    <lineage>
        <taxon>Bacteria</taxon>
        <taxon>Pseudomonadati</taxon>
        <taxon>Pseudomonadota</taxon>
        <taxon>Gammaproteobacteria</taxon>
        <taxon>Cellvibrionales</taxon>
        <taxon>Spongiibacteraceae</taxon>
        <taxon>Zhongshania</taxon>
    </lineage>
</organism>
<keyword evidence="8" id="KW-0868">Chloride</keyword>
<evidence type="ECO:0000256" key="4">
    <source>
        <dbReference type="ARBA" id="ARBA00022989"/>
    </source>
</evidence>
<evidence type="ECO:0000313" key="11">
    <source>
        <dbReference type="EMBL" id="CAA0114912.1"/>
    </source>
</evidence>
<feature type="transmembrane region" description="Helical" evidence="10">
    <location>
        <begin position="334"/>
        <end position="356"/>
    </location>
</feature>
<gene>
    <name evidence="11" type="primary">clcA</name>
    <name evidence="11" type="ORF">IHBHHGIJ_03619</name>
    <name evidence="12" type="ORF">KFEGEMFD_04051</name>
</gene>
<sequence>MTVNKKRTQTARRLRLWWMLGNRHTRRQLGTAEDWKARAVFWVGALSVGLVIQGFAWLSEESYSFTEHVFDHYPYAFLLITPLGLMAIVWVMNLGGTAARGSGIPQVLLAHKQSYHWLRGPFLSLRVATLKVLLTCAGLLVGATLGREGPSVHVGAALMYKFGTWAKLKQRQVESSLIVAGGAAGVSAAFNAPLAGIVFAIEELQQSMEARTTGTFIMAIILSGVVVLAFAGHYSYFGVPDVSAVPLSYYPYIMGVSAACGLAGGLFSLFLVQGNRAIAPFVMKKPLQVAGVIGIFLAGMAILSDGLTMGSGYVEAKALLAQQSEGSWLTAGGKILATLLTYFSGIPGGIFSPSLAAGAELGSAMGPMFPQVPVVSLILVGMASYFAGVVQRPITAFVIVLELTGNNHDILPALMVSALVATAVSKLVMSEPVYHVLARDLVRGWDHLLKEQNESVTSNVAGGSDVEKKNEQI</sequence>
<feature type="transmembrane region" description="Helical" evidence="10">
    <location>
        <begin position="292"/>
        <end position="314"/>
    </location>
</feature>
<evidence type="ECO:0000256" key="2">
    <source>
        <dbReference type="ARBA" id="ARBA00022448"/>
    </source>
</evidence>
<dbReference type="InterPro" id="IPR014743">
    <property type="entry name" value="Cl-channel_core"/>
</dbReference>
<evidence type="ECO:0000313" key="12">
    <source>
        <dbReference type="EMBL" id="CAA0123055.1"/>
    </source>
</evidence>
<evidence type="ECO:0000313" key="14">
    <source>
        <dbReference type="Proteomes" id="UP000439591"/>
    </source>
</evidence>
<feature type="transmembrane region" description="Helical" evidence="10">
    <location>
        <begin position="39"/>
        <end position="58"/>
    </location>
</feature>
<keyword evidence="13" id="KW-1185">Reference proteome</keyword>
<feature type="transmembrane region" description="Helical" evidence="10">
    <location>
        <begin position="73"/>
        <end position="92"/>
    </location>
</feature>
<protein>
    <submittedName>
        <fullName evidence="11">H(+)/Cl(-) exchange transporter ClcA</fullName>
    </submittedName>
</protein>
<proteinExistence type="predicted"/>
<dbReference type="GO" id="GO:0034707">
    <property type="term" value="C:chloride channel complex"/>
    <property type="evidence" value="ECO:0007669"/>
    <property type="project" value="UniProtKB-KW"/>
</dbReference>
<reference evidence="13 14" key="1">
    <citation type="submission" date="2019-11" db="EMBL/GenBank/DDBJ databases">
        <authorList>
            <person name="Holert J."/>
        </authorList>
    </citation>
    <scope>NUCLEOTIDE SEQUENCE [LARGE SCALE GENOMIC DNA]</scope>
    <source>
        <strain evidence="12">BC3_2A</strain>
        <strain evidence="11">SB11_1A</strain>
    </source>
</reference>
<name>A0A5S9QBT5_9GAMM</name>
<dbReference type="PANTHER" id="PTHR43427:SF6">
    <property type="entry name" value="CHLORIDE CHANNEL PROTEIN CLC-E"/>
    <property type="match status" value="1"/>
</dbReference>
<accession>A0A5S9QBT5</accession>
<keyword evidence="3 10" id="KW-0812">Transmembrane</keyword>
<dbReference type="AlphaFoldDB" id="A0A5S9QBT5"/>
<dbReference type="CDD" id="cd01034">
    <property type="entry name" value="EriC_like"/>
    <property type="match status" value="1"/>
</dbReference>
<dbReference type="Gene3D" id="1.10.3080.10">
    <property type="entry name" value="Clc chloride channel"/>
    <property type="match status" value="1"/>
</dbReference>
<keyword evidence="4 10" id="KW-1133">Transmembrane helix</keyword>
<comment type="subcellular location">
    <subcellularLocation>
        <location evidence="1">Membrane</location>
        <topology evidence="1">Multi-pass membrane protein</topology>
    </subcellularLocation>
</comment>
<dbReference type="RefSeq" id="WP_235035770.1">
    <property type="nucleotide sequence ID" value="NZ_CACSIK010000005.1"/>
</dbReference>
<dbReference type="InterPro" id="IPR001807">
    <property type="entry name" value="ClC"/>
</dbReference>
<feature type="transmembrane region" description="Helical" evidence="10">
    <location>
        <begin position="177"/>
        <end position="201"/>
    </location>
</feature>
<dbReference type="Pfam" id="PF00654">
    <property type="entry name" value="Voltage_CLC"/>
    <property type="match status" value="1"/>
</dbReference>
<evidence type="ECO:0000256" key="7">
    <source>
        <dbReference type="ARBA" id="ARBA00023173"/>
    </source>
</evidence>
<dbReference type="PRINTS" id="PR00762">
    <property type="entry name" value="CLCHANNEL"/>
</dbReference>